<dbReference type="PANTHER" id="PTHR34299:SF1">
    <property type="entry name" value="DIACYLGLYCEROL KINASE"/>
    <property type="match status" value="1"/>
</dbReference>
<evidence type="ECO:0000256" key="19">
    <source>
        <dbReference type="SAM" id="Phobius"/>
    </source>
</evidence>
<evidence type="ECO:0000256" key="6">
    <source>
        <dbReference type="ARBA" id="ARBA00022692"/>
    </source>
</evidence>
<evidence type="ECO:0000256" key="1">
    <source>
        <dbReference type="ARBA" id="ARBA00004651"/>
    </source>
</evidence>
<feature type="binding site" evidence="17">
    <location>
        <begin position="84"/>
        <end position="85"/>
    </location>
    <ligand>
        <name>ATP</name>
        <dbReference type="ChEBI" id="CHEBI:30616"/>
    </ligand>
</feature>
<feature type="binding site" evidence="16">
    <location>
        <position position="59"/>
    </location>
    <ligand>
        <name>substrate</name>
    </ligand>
</feature>
<comment type="similarity">
    <text evidence="2">Belongs to the bacterial diacylglycerol kinase family.</text>
</comment>
<evidence type="ECO:0000256" key="16">
    <source>
        <dbReference type="PIRSR" id="PIRSR600829-2"/>
    </source>
</evidence>
<evidence type="ECO:0000313" key="20">
    <source>
        <dbReference type="EMBL" id="PMC19716.1"/>
    </source>
</evidence>
<dbReference type="GeneID" id="42042647"/>
<feature type="binding site" evidence="18">
    <location>
        <position position="66"/>
    </location>
    <ligand>
        <name>a divalent metal cation</name>
        <dbReference type="ChEBI" id="CHEBI:60240"/>
    </ligand>
</feature>
<name>A0A1Z3TZK8_9STAP</name>
<organism evidence="20 21">
    <name type="scientific">Staphylococcus pettenkoferi</name>
    <dbReference type="NCBI Taxonomy" id="170573"/>
    <lineage>
        <taxon>Bacteria</taxon>
        <taxon>Bacillati</taxon>
        <taxon>Bacillota</taxon>
        <taxon>Bacilli</taxon>
        <taxon>Bacillales</taxon>
        <taxon>Staphylococcaceae</taxon>
        <taxon>Staphylococcus</taxon>
    </lineage>
</organism>
<keyword evidence="12 19" id="KW-0472">Membrane</keyword>
<comment type="caution">
    <text evidence="20">The sequence shown here is derived from an EMBL/GenBank/DDBJ whole genome shotgun (WGS) entry which is preliminary data.</text>
</comment>
<feature type="transmembrane region" description="Helical" evidence="19">
    <location>
        <begin position="21"/>
        <end position="40"/>
    </location>
</feature>
<keyword evidence="8 20" id="KW-0418">Kinase</keyword>
<dbReference type="Pfam" id="PF01219">
    <property type="entry name" value="DAGK_prokar"/>
    <property type="match status" value="1"/>
</dbReference>
<dbReference type="EMBL" id="PNGG01000002">
    <property type="protein sequence ID" value="PMC19716.1"/>
    <property type="molecule type" value="Genomic_DNA"/>
</dbReference>
<keyword evidence="18" id="KW-0460">Magnesium</keyword>
<dbReference type="GO" id="GO:0005524">
    <property type="term" value="F:ATP binding"/>
    <property type="evidence" value="ECO:0007669"/>
    <property type="project" value="UniProtKB-KW"/>
</dbReference>
<comment type="subcellular location">
    <subcellularLocation>
        <location evidence="1">Cell membrane</location>
        <topology evidence="1">Multi-pass membrane protein</topology>
    </subcellularLocation>
</comment>
<dbReference type="PANTHER" id="PTHR34299">
    <property type="entry name" value="DIACYLGLYCEROL KINASE"/>
    <property type="match status" value="1"/>
</dbReference>
<keyword evidence="18" id="KW-0479">Metal-binding</keyword>
<feature type="transmembrane region" description="Helical" evidence="19">
    <location>
        <begin position="46"/>
        <end position="65"/>
    </location>
</feature>
<feature type="binding site" evidence="17">
    <location>
        <position position="6"/>
    </location>
    <ligand>
        <name>ATP</name>
        <dbReference type="ChEBI" id="CHEBI:30616"/>
    </ligand>
</feature>
<sequence length="111" mass="12664">MQRFKYAYQGFIALIKKDFKFLLHCIFGLIVIFFGFVFHITQTEWLFLILAIGLVMSFEAINTAVEYVVDLATDEYHLFAKHAKDIAATSVLIVSIIAAIIGLIIFIPYIL</sequence>
<evidence type="ECO:0000256" key="9">
    <source>
        <dbReference type="ARBA" id="ARBA00022840"/>
    </source>
</evidence>
<evidence type="ECO:0000256" key="13">
    <source>
        <dbReference type="ARBA" id="ARBA00023209"/>
    </source>
</evidence>
<keyword evidence="11" id="KW-0443">Lipid metabolism</keyword>
<keyword evidence="4" id="KW-0444">Lipid biosynthesis</keyword>
<dbReference type="GO" id="GO:0016301">
    <property type="term" value="F:kinase activity"/>
    <property type="evidence" value="ECO:0007669"/>
    <property type="project" value="UniProtKB-KW"/>
</dbReference>
<dbReference type="RefSeq" id="WP_002471059.1">
    <property type="nucleotide sequence ID" value="NZ_CP022096.2"/>
</dbReference>
<keyword evidence="5" id="KW-0808">Transferase</keyword>
<dbReference type="Proteomes" id="UP000235748">
    <property type="component" value="Unassembled WGS sequence"/>
</dbReference>
<comment type="cofactor">
    <cofactor evidence="18">
        <name>Mg(2+)</name>
        <dbReference type="ChEBI" id="CHEBI:18420"/>
    </cofactor>
    <text evidence="18">Mn(2+), Zn(2+), Cd(2+) and Co(2+) support activity to lesser extents.</text>
</comment>
<keyword evidence="9 17" id="KW-0067">ATP-binding</keyword>
<evidence type="ECO:0000313" key="21">
    <source>
        <dbReference type="Proteomes" id="UP000235748"/>
    </source>
</evidence>
<evidence type="ECO:0000256" key="5">
    <source>
        <dbReference type="ARBA" id="ARBA00022679"/>
    </source>
</evidence>
<evidence type="ECO:0000256" key="8">
    <source>
        <dbReference type="ARBA" id="ARBA00022777"/>
    </source>
</evidence>
<dbReference type="STRING" id="170573.GCA_001076995_00932"/>
<evidence type="ECO:0000256" key="17">
    <source>
        <dbReference type="PIRSR" id="PIRSR600829-3"/>
    </source>
</evidence>
<evidence type="ECO:0000256" key="14">
    <source>
        <dbReference type="ARBA" id="ARBA00023264"/>
    </source>
</evidence>
<evidence type="ECO:0000256" key="4">
    <source>
        <dbReference type="ARBA" id="ARBA00022516"/>
    </source>
</evidence>
<feature type="binding site" evidence="17">
    <location>
        <begin position="75"/>
        <end position="77"/>
    </location>
    <ligand>
        <name>ATP</name>
        <dbReference type="ChEBI" id="CHEBI:30616"/>
    </ligand>
</feature>
<accession>A0A1Z3TZK8</accession>
<evidence type="ECO:0000256" key="10">
    <source>
        <dbReference type="ARBA" id="ARBA00022989"/>
    </source>
</evidence>
<keyword evidence="13" id="KW-0594">Phospholipid biosynthesis</keyword>
<feature type="binding site" evidence="17">
    <location>
        <position position="66"/>
    </location>
    <ligand>
        <name>ATP</name>
        <dbReference type="ChEBI" id="CHEBI:30616"/>
    </ligand>
</feature>
<feature type="transmembrane region" description="Helical" evidence="19">
    <location>
        <begin position="86"/>
        <end position="110"/>
    </location>
</feature>
<dbReference type="GO" id="GO:0005886">
    <property type="term" value="C:plasma membrane"/>
    <property type="evidence" value="ECO:0007669"/>
    <property type="project" value="UniProtKB-SubCell"/>
</dbReference>
<dbReference type="PROSITE" id="PS01069">
    <property type="entry name" value="DAGK_PROKAR"/>
    <property type="match status" value="1"/>
</dbReference>
<dbReference type="CDD" id="cd14265">
    <property type="entry name" value="UDPK_IM_like"/>
    <property type="match status" value="1"/>
</dbReference>
<keyword evidence="3" id="KW-1003">Cell membrane</keyword>
<keyword evidence="7 17" id="KW-0547">Nucleotide-binding</keyword>
<dbReference type="GO" id="GO:0008654">
    <property type="term" value="P:phospholipid biosynthetic process"/>
    <property type="evidence" value="ECO:0007669"/>
    <property type="project" value="UniProtKB-KW"/>
</dbReference>
<dbReference type="InterPro" id="IPR036945">
    <property type="entry name" value="DAGK_sf"/>
</dbReference>
<protein>
    <submittedName>
        <fullName evidence="20">Diacylglycerol kinase</fullName>
    </submittedName>
</protein>
<evidence type="ECO:0000256" key="3">
    <source>
        <dbReference type="ARBA" id="ARBA00022475"/>
    </source>
</evidence>
<dbReference type="InterPro" id="IPR000829">
    <property type="entry name" value="DAGK"/>
</dbReference>
<dbReference type="InterPro" id="IPR033717">
    <property type="entry name" value="UDPK"/>
</dbReference>
<keyword evidence="6 19" id="KW-0812">Transmembrane</keyword>
<dbReference type="AlphaFoldDB" id="A0A1Z3TZK8"/>
<keyword evidence="10 19" id="KW-1133">Transmembrane helix</keyword>
<evidence type="ECO:0000256" key="18">
    <source>
        <dbReference type="PIRSR" id="PIRSR600829-4"/>
    </source>
</evidence>
<evidence type="ECO:0000256" key="2">
    <source>
        <dbReference type="ARBA" id="ARBA00005967"/>
    </source>
</evidence>
<dbReference type="Gene3D" id="1.10.287.3610">
    <property type="match status" value="1"/>
</dbReference>
<keyword evidence="14" id="KW-1208">Phospholipid metabolism</keyword>
<evidence type="ECO:0000256" key="7">
    <source>
        <dbReference type="ARBA" id="ARBA00022741"/>
    </source>
</evidence>
<feature type="active site" description="Proton acceptor" evidence="15">
    <location>
        <position position="59"/>
    </location>
</feature>
<evidence type="ECO:0000256" key="15">
    <source>
        <dbReference type="PIRSR" id="PIRSR600829-1"/>
    </source>
</evidence>
<proteinExistence type="inferred from homology"/>
<evidence type="ECO:0000256" key="11">
    <source>
        <dbReference type="ARBA" id="ARBA00023098"/>
    </source>
</evidence>
<gene>
    <name evidence="20" type="ORF">CJ235_04945</name>
</gene>
<dbReference type="GO" id="GO:0046872">
    <property type="term" value="F:metal ion binding"/>
    <property type="evidence" value="ECO:0007669"/>
    <property type="project" value="UniProtKB-KW"/>
</dbReference>
<dbReference type="KEGG" id="spet:CEP67_02315"/>
<reference evidence="20 21" key="1">
    <citation type="submission" date="2017-09" db="EMBL/GenBank/DDBJ databases">
        <title>Bacterial strain isolated from the female urinary microbiota.</title>
        <authorList>
            <person name="Thomas-White K."/>
            <person name="Kumar N."/>
            <person name="Forster S."/>
            <person name="Putonti C."/>
            <person name="Lawley T."/>
            <person name="Wolfe A.J."/>
        </authorList>
    </citation>
    <scope>NUCLEOTIDE SEQUENCE [LARGE SCALE GENOMIC DNA]</scope>
    <source>
        <strain evidence="20 21">UMB0834</strain>
    </source>
</reference>
<evidence type="ECO:0000256" key="12">
    <source>
        <dbReference type="ARBA" id="ARBA00023136"/>
    </source>
</evidence>